<proteinExistence type="predicted"/>
<dbReference type="Proteomes" id="UP001501475">
    <property type="component" value="Unassembled WGS sequence"/>
</dbReference>
<reference evidence="2 3" key="1">
    <citation type="journal article" date="2019" name="Int. J. Syst. Evol. Microbiol.">
        <title>The Global Catalogue of Microorganisms (GCM) 10K type strain sequencing project: providing services to taxonomists for standard genome sequencing and annotation.</title>
        <authorList>
            <consortium name="The Broad Institute Genomics Platform"/>
            <consortium name="The Broad Institute Genome Sequencing Center for Infectious Disease"/>
            <person name="Wu L."/>
            <person name="Ma J."/>
        </authorList>
    </citation>
    <scope>NUCLEOTIDE SEQUENCE [LARGE SCALE GENOMIC DNA]</scope>
    <source>
        <strain evidence="2 3">JCM 15591</strain>
    </source>
</reference>
<keyword evidence="3" id="KW-1185">Reference proteome</keyword>
<accession>A0ABN2K0I0</accession>
<organism evidence="2 3">
    <name type="scientific">Nostocoides vanveenii</name>
    <dbReference type="NCBI Taxonomy" id="330835"/>
    <lineage>
        <taxon>Bacteria</taxon>
        <taxon>Bacillati</taxon>
        <taxon>Actinomycetota</taxon>
        <taxon>Actinomycetes</taxon>
        <taxon>Micrococcales</taxon>
        <taxon>Intrasporangiaceae</taxon>
        <taxon>Nostocoides</taxon>
    </lineage>
</organism>
<name>A0ABN2K0I0_9MICO</name>
<comment type="caution">
    <text evidence="2">The sequence shown here is derived from an EMBL/GenBank/DDBJ whole genome shotgun (WGS) entry which is preliminary data.</text>
</comment>
<evidence type="ECO:0000256" key="1">
    <source>
        <dbReference type="SAM" id="MobiDB-lite"/>
    </source>
</evidence>
<protein>
    <submittedName>
        <fullName evidence="2">Uncharacterized protein</fullName>
    </submittedName>
</protein>
<gene>
    <name evidence="2" type="ORF">GCM10009810_02780</name>
</gene>
<evidence type="ECO:0000313" key="2">
    <source>
        <dbReference type="EMBL" id="GAA1745681.1"/>
    </source>
</evidence>
<dbReference type="EMBL" id="BAAAPN010000008">
    <property type="protein sequence ID" value="GAA1745681.1"/>
    <property type="molecule type" value="Genomic_DNA"/>
</dbReference>
<feature type="region of interest" description="Disordered" evidence="1">
    <location>
        <begin position="49"/>
        <end position="75"/>
    </location>
</feature>
<evidence type="ECO:0000313" key="3">
    <source>
        <dbReference type="Proteomes" id="UP001501475"/>
    </source>
</evidence>
<sequence>MAKGEPTPFGRFPARAGPLTGRSLRVASGPFRLAAYLAIALLRAGRDTLPEVPRHPPAGGPPLHEESLPYEPSSSSLHARETIVAIIDAGGVVALDLDAARTG</sequence>